<feature type="compositionally biased region" description="Polar residues" evidence="8">
    <location>
        <begin position="865"/>
        <end position="874"/>
    </location>
</feature>
<feature type="binding site" evidence="5">
    <location>
        <begin position="170"/>
        <end position="177"/>
    </location>
    <ligand>
        <name>ATP</name>
        <dbReference type="ChEBI" id="CHEBI:30616"/>
    </ligand>
</feature>
<evidence type="ECO:0000256" key="5">
    <source>
        <dbReference type="PROSITE-ProRule" id="PRU00283"/>
    </source>
</evidence>
<dbReference type="GO" id="GO:0003777">
    <property type="term" value="F:microtubule motor activity"/>
    <property type="evidence" value="ECO:0007669"/>
    <property type="project" value="InterPro"/>
</dbReference>
<keyword evidence="1 5" id="KW-0547">Nucleotide-binding</keyword>
<feature type="compositionally biased region" description="Polar residues" evidence="8">
    <location>
        <begin position="914"/>
        <end position="923"/>
    </location>
</feature>
<dbReference type="GO" id="GO:0008017">
    <property type="term" value="F:microtubule binding"/>
    <property type="evidence" value="ECO:0007669"/>
    <property type="project" value="InterPro"/>
</dbReference>
<dbReference type="PANTHER" id="PTHR47968">
    <property type="entry name" value="CENTROMERE PROTEIN E"/>
    <property type="match status" value="1"/>
</dbReference>
<dbReference type="GO" id="GO:0007018">
    <property type="term" value="P:microtubule-based movement"/>
    <property type="evidence" value="ECO:0007669"/>
    <property type="project" value="InterPro"/>
</dbReference>
<dbReference type="OrthoDB" id="3176171at2759"/>
<reference evidence="10" key="1">
    <citation type="submission" date="2021-03" db="EMBL/GenBank/DDBJ databases">
        <title>Draft genome sequence of rust myrtle Austropuccinia psidii MF-1, a brazilian biotype.</title>
        <authorList>
            <person name="Quecine M.C."/>
            <person name="Pachon D.M.R."/>
            <person name="Bonatelli M.L."/>
            <person name="Correr F.H."/>
            <person name="Franceschini L.M."/>
            <person name="Leite T.F."/>
            <person name="Margarido G.R.A."/>
            <person name="Almeida C.A."/>
            <person name="Ferrarezi J.A."/>
            <person name="Labate C.A."/>
        </authorList>
    </citation>
    <scope>NUCLEOTIDE SEQUENCE</scope>
    <source>
        <strain evidence="10">MF-1</strain>
    </source>
</reference>
<feature type="region of interest" description="Disordered" evidence="8">
    <location>
        <begin position="610"/>
        <end position="643"/>
    </location>
</feature>
<dbReference type="GO" id="GO:0005524">
    <property type="term" value="F:ATP binding"/>
    <property type="evidence" value="ECO:0007669"/>
    <property type="project" value="UniProtKB-UniRule"/>
</dbReference>
<dbReference type="PANTHER" id="PTHR47968:SF75">
    <property type="entry name" value="CENTROMERE-ASSOCIATED PROTEIN E"/>
    <property type="match status" value="1"/>
</dbReference>
<feature type="domain" description="Kinesin motor" evidence="9">
    <location>
        <begin position="73"/>
        <end position="496"/>
    </location>
</feature>
<evidence type="ECO:0000259" key="9">
    <source>
        <dbReference type="PROSITE" id="PS50067"/>
    </source>
</evidence>
<sequence length="964" mass="107385">MEKILSSKKSSSLAPAPTTTVPATAPTTASSTSTTTSSSSSNNNNNLQISNQDLVHSSSSASNNNNNHVETENVKVIIRLRPVLQLVQPLNSSSSSIHYIPRHKLTPDETSYQLYNLQPQNSSIQAAGTWYTFDGVYPPASSTFEIYQTHISSMIHDAVHGYNSTLFAYGATGSGKSFSMVGNSKEDGIMTRAIEDVFDLIEQDQEREYVVRVSYLEIYNEQLRDLLSDHSPNHPSHQSLIPKIHEDRQGRIFVRPLVSSPCADPQDVINLLYAGESRRKTEKTEWNLHSSRSHAIFSLTLESRPVIGPTSFPITSSTMRQVSTNHLTRKPSCPQLNSDSNHQLHSEVFLGTGPGKLPVTPSVSKFKSLKFNQSNHHHDNSIRISQLNLVDLAGSEKLSDNEARNKEASYIKKSLLALQGVVSSLTELSASTSSNQPPQKHRLLHIPYRNSQLTRLLQTSLSGNAKVAFLCTISPDLECEVETLSTLRFAAGAKKVMTKAELGQVVDRATLLEALEAKVLELEAALLTNADYTEALERERDEAIERADGAAKICDDYESKLAELQTLRTPLKEQHDHLKRLILTGSPHSSYANQTTLEQHQNSHHIINSTYGTSTGITGGSLSRRKSTGRKPSRLSEVTTMPTTPSKKVSWKELFFDEQVEDDKTKNNINRDDEEFATTSSVESINELKLTIAKLEATISEAEETHLEEVGELKAEISSLEDQVKELHSALDQQQQKSEMKLNDSDDKQLEELENKLTLVEEKLQAQIEKLLLELSNEKSRTKELESRLNESQVIKEQIATEALKTKIEQEEELAAQRQLIAILEEKVKMKKSSNQRDDHDRRCSELTVDGIAEGEEQVIETDWPTLTNQTKSPVSRGKGRHKKENASSSKTSPKPVSRKRTASQRRKQEKAVLNQSPTNNPNVEIEDKVDQASEHQTNDNNNGVGPGLVRRSTRQLNSHANTK</sequence>
<dbReference type="InterPro" id="IPR001752">
    <property type="entry name" value="Kinesin_motor_dom"/>
</dbReference>
<feature type="compositionally biased region" description="Polar residues" evidence="8">
    <location>
        <begin position="955"/>
        <end position="964"/>
    </location>
</feature>
<dbReference type="EMBL" id="AVOT02028186">
    <property type="protein sequence ID" value="MBW0520578.1"/>
    <property type="molecule type" value="Genomic_DNA"/>
</dbReference>
<dbReference type="Proteomes" id="UP000765509">
    <property type="component" value="Unassembled WGS sequence"/>
</dbReference>
<feature type="region of interest" description="Disordered" evidence="8">
    <location>
        <begin position="854"/>
        <end position="964"/>
    </location>
</feature>
<dbReference type="InterPro" id="IPR027417">
    <property type="entry name" value="P-loop_NTPase"/>
</dbReference>
<feature type="compositionally biased region" description="Low complexity" evidence="8">
    <location>
        <begin position="610"/>
        <end position="622"/>
    </location>
</feature>
<dbReference type="InterPro" id="IPR036961">
    <property type="entry name" value="Kinesin_motor_dom_sf"/>
</dbReference>
<dbReference type="PRINTS" id="PR00380">
    <property type="entry name" value="KINESINHEAVY"/>
</dbReference>
<dbReference type="GO" id="GO:0005874">
    <property type="term" value="C:microtubule"/>
    <property type="evidence" value="ECO:0007669"/>
    <property type="project" value="UniProtKB-KW"/>
</dbReference>
<evidence type="ECO:0000256" key="1">
    <source>
        <dbReference type="ARBA" id="ARBA00022741"/>
    </source>
</evidence>
<comment type="caution">
    <text evidence="10">The sequence shown here is derived from an EMBL/GenBank/DDBJ whole genome shotgun (WGS) entry which is preliminary data.</text>
</comment>
<keyword evidence="2 5" id="KW-0067">ATP-binding</keyword>
<feature type="compositionally biased region" description="Basic residues" evidence="8">
    <location>
        <begin position="897"/>
        <end position="909"/>
    </location>
</feature>
<keyword evidence="11" id="KW-1185">Reference proteome</keyword>
<keyword evidence="6" id="KW-0493">Microtubule</keyword>
<feature type="compositionally biased region" description="Low complexity" evidence="8">
    <location>
        <begin position="7"/>
        <end position="46"/>
    </location>
</feature>
<evidence type="ECO:0000256" key="7">
    <source>
        <dbReference type="SAM" id="Coils"/>
    </source>
</evidence>
<dbReference type="InterPro" id="IPR019821">
    <property type="entry name" value="Kinesin_motor_CS"/>
</dbReference>
<evidence type="ECO:0000313" key="11">
    <source>
        <dbReference type="Proteomes" id="UP000765509"/>
    </source>
</evidence>
<comment type="similarity">
    <text evidence="5 6">Belongs to the TRAFAC class myosin-kinesin ATPase superfamily. Kinesin family.</text>
</comment>
<dbReference type="Pfam" id="PF00225">
    <property type="entry name" value="Kinesin"/>
    <property type="match status" value="2"/>
</dbReference>
<keyword evidence="4 5" id="KW-0505">Motor protein</keyword>
<organism evidence="10 11">
    <name type="scientific">Austropuccinia psidii MF-1</name>
    <dbReference type="NCBI Taxonomy" id="1389203"/>
    <lineage>
        <taxon>Eukaryota</taxon>
        <taxon>Fungi</taxon>
        <taxon>Dikarya</taxon>
        <taxon>Basidiomycota</taxon>
        <taxon>Pucciniomycotina</taxon>
        <taxon>Pucciniomycetes</taxon>
        <taxon>Pucciniales</taxon>
        <taxon>Sphaerophragmiaceae</taxon>
        <taxon>Austropuccinia</taxon>
    </lineage>
</organism>
<accession>A0A9Q3EGA1</accession>
<dbReference type="Gene3D" id="3.40.850.10">
    <property type="entry name" value="Kinesin motor domain"/>
    <property type="match status" value="1"/>
</dbReference>
<evidence type="ECO:0000256" key="4">
    <source>
        <dbReference type="ARBA" id="ARBA00023175"/>
    </source>
</evidence>
<dbReference type="PROSITE" id="PS00411">
    <property type="entry name" value="KINESIN_MOTOR_1"/>
    <property type="match status" value="1"/>
</dbReference>
<evidence type="ECO:0000256" key="8">
    <source>
        <dbReference type="SAM" id="MobiDB-lite"/>
    </source>
</evidence>
<dbReference type="SUPFAM" id="SSF52540">
    <property type="entry name" value="P-loop containing nucleoside triphosphate hydrolases"/>
    <property type="match status" value="1"/>
</dbReference>
<evidence type="ECO:0000256" key="3">
    <source>
        <dbReference type="ARBA" id="ARBA00023054"/>
    </source>
</evidence>
<feature type="compositionally biased region" description="Basic residues" evidence="8">
    <location>
        <begin position="623"/>
        <end position="633"/>
    </location>
</feature>
<evidence type="ECO:0000256" key="2">
    <source>
        <dbReference type="ARBA" id="ARBA00022840"/>
    </source>
</evidence>
<dbReference type="InterPro" id="IPR027640">
    <property type="entry name" value="Kinesin-like_fam"/>
</dbReference>
<keyword evidence="3 7" id="KW-0175">Coiled coil</keyword>
<feature type="compositionally biased region" description="Basic and acidic residues" evidence="8">
    <location>
        <begin position="926"/>
        <end position="938"/>
    </location>
</feature>
<protein>
    <recommendedName>
        <fullName evidence="6">Kinesin-like protein</fullName>
    </recommendedName>
</protein>
<feature type="region of interest" description="Disordered" evidence="8">
    <location>
        <begin position="1"/>
        <end position="48"/>
    </location>
</feature>
<name>A0A9Q3EGA1_9BASI</name>
<proteinExistence type="inferred from homology"/>
<dbReference type="PROSITE" id="PS50067">
    <property type="entry name" value="KINESIN_MOTOR_2"/>
    <property type="match status" value="1"/>
</dbReference>
<evidence type="ECO:0000256" key="6">
    <source>
        <dbReference type="RuleBase" id="RU000394"/>
    </source>
</evidence>
<dbReference type="AlphaFoldDB" id="A0A9Q3EGA1"/>
<feature type="coiled-coil region" evidence="7">
    <location>
        <begin position="685"/>
        <end position="827"/>
    </location>
</feature>
<gene>
    <name evidence="10" type="ORF">O181_060293</name>
</gene>
<dbReference type="SMART" id="SM00129">
    <property type="entry name" value="KISc"/>
    <property type="match status" value="1"/>
</dbReference>
<evidence type="ECO:0000313" key="10">
    <source>
        <dbReference type="EMBL" id="MBW0520578.1"/>
    </source>
</evidence>